<gene>
    <name evidence="1" type="ORF">TNIN_140271</name>
</gene>
<evidence type="ECO:0000313" key="2">
    <source>
        <dbReference type="Proteomes" id="UP000886998"/>
    </source>
</evidence>
<dbReference type="Proteomes" id="UP000886998">
    <property type="component" value="Unassembled WGS sequence"/>
</dbReference>
<keyword evidence="2" id="KW-1185">Reference proteome</keyword>
<dbReference type="AlphaFoldDB" id="A0A8X7C320"/>
<accession>A0A8X7C320</accession>
<reference evidence="1" key="1">
    <citation type="submission" date="2020-08" db="EMBL/GenBank/DDBJ databases">
        <title>Multicomponent nature underlies the extraordinary mechanical properties of spider dragline silk.</title>
        <authorList>
            <person name="Kono N."/>
            <person name="Nakamura H."/>
            <person name="Mori M."/>
            <person name="Yoshida Y."/>
            <person name="Ohtoshi R."/>
            <person name="Malay A.D."/>
            <person name="Moran D.A.P."/>
            <person name="Tomita M."/>
            <person name="Numata K."/>
            <person name="Arakawa K."/>
        </authorList>
    </citation>
    <scope>NUCLEOTIDE SEQUENCE</scope>
</reference>
<evidence type="ECO:0000313" key="1">
    <source>
        <dbReference type="EMBL" id="GFY53625.1"/>
    </source>
</evidence>
<protein>
    <submittedName>
        <fullName evidence="1">Uncharacterized protein</fullName>
    </submittedName>
</protein>
<organism evidence="1 2">
    <name type="scientific">Trichonephila inaurata madagascariensis</name>
    <dbReference type="NCBI Taxonomy" id="2747483"/>
    <lineage>
        <taxon>Eukaryota</taxon>
        <taxon>Metazoa</taxon>
        <taxon>Ecdysozoa</taxon>
        <taxon>Arthropoda</taxon>
        <taxon>Chelicerata</taxon>
        <taxon>Arachnida</taxon>
        <taxon>Araneae</taxon>
        <taxon>Araneomorphae</taxon>
        <taxon>Entelegynae</taxon>
        <taxon>Araneoidea</taxon>
        <taxon>Nephilidae</taxon>
        <taxon>Trichonephila</taxon>
        <taxon>Trichonephila inaurata</taxon>
    </lineage>
</organism>
<sequence>MDIGHKTVTDTNTCKQELKISSCFLCTNRGLYMNNCHQTEKAFCYKCKKKKVHYAFTRKTVTKNPNLTTTPVTSTNNIDIKTPKLTHLETARVVVHDLTGKTKKNIVSRRQWELV</sequence>
<comment type="caution">
    <text evidence="1">The sequence shown here is derived from an EMBL/GenBank/DDBJ whole genome shotgun (WGS) entry which is preliminary data.</text>
</comment>
<proteinExistence type="predicted"/>
<dbReference type="EMBL" id="BMAV01009403">
    <property type="protein sequence ID" value="GFY53625.1"/>
    <property type="molecule type" value="Genomic_DNA"/>
</dbReference>
<name>A0A8X7C320_9ARAC</name>